<dbReference type="OrthoDB" id="9778918at2"/>
<gene>
    <name evidence="1" type="ORF">SAMN05660420_02608</name>
</gene>
<dbReference type="AlphaFoldDB" id="A0A1H4CLL0"/>
<dbReference type="Pfam" id="PF09709">
    <property type="entry name" value="Cas_Csd1"/>
    <property type="match status" value="1"/>
</dbReference>
<evidence type="ECO:0000313" key="2">
    <source>
        <dbReference type="Proteomes" id="UP000199409"/>
    </source>
</evidence>
<name>A0A1H4CLL0_9BACT</name>
<proteinExistence type="predicted"/>
<dbReference type="NCBIfam" id="TIGR01863">
    <property type="entry name" value="cas_Csd1"/>
    <property type="match status" value="1"/>
</dbReference>
<organism evidence="1 2">
    <name type="scientific">Desulfuromusa kysingii</name>
    <dbReference type="NCBI Taxonomy" id="37625"/>
    <lineage>
        <taxon>Bacteria</taxon>
        <taxon>Pseudomonadati</taxon>
        <taxon>Thermodesulfobacteriota</taxon>
        <taxon>Desulfuromonadia</taxon>
        <taxon>Desulfuromonadales</taxon>
        <taxon>Geopsychrobacteraceae</taxon>
        <taxon>Desulfuromusa</taxon>
    </lineage>
</organism>
<reference evidence="1 2" key="1">
    <citation type="submission" date="2016-10" db="EMBL/GenBank/DDBJ databases">
        <authorList>
            <person name="de Groot N.N."/>
        </authorList>
    </citation>
    <scope>NUCLEOTIDE SEQUENCE [LARGE SCALE GENOMIC DNA]</scope>
    <source>
        <strain evidence="1 2">DSM 7343</strain>
    </source>
</reference>
<protein>
    <submittedName>
        <fullName evidence="1">CRISPR-associated protein, Csd1 family</fullName>
    </submittedName>
</protein>
<dbReference type="STRING" id="37625.SAMN05660420_02608"/>
<dbReference type="RefSeq" id="WP_092349385.1">
    <property type="nucleotide sequence ID" value="NZ_FNQN01000008.1"/>
</dbReference>
<accession>A0A1H4CLL0</accession>
<dbReference type="Proteomes" id="UP000199409">
    <property type="component" value="Unassembled WGS sequence"/>
</dbReference>
<keyword evidence="2" id="KW-1185">Reference proteome</keyword>
<dbReference type="EMBL" id="FNQN01000008">
    <property type="protein sequence ID" value="SEA61219.1"/>
    <property type="molecule type" value="Genomic_DNA"/>
</dbReference>
<sequence length="582" mass="65117">MILQALNGYYHRMLDDPNSGMPPYGTSIENISFALVINQEGELQDVEDLRVVEGKKLRPRKMAVPAAEKKASGIKANFLWDSTSYVLGLDSKGNQDRTDKCLKSFIKCVNDNTNSTDLGFNALHMFFENKKWRDLLDRNDWKNICDTNLVFRLDGVAGFIHDRPAARLAWKNVLKHRDVELTGQCLLTGEKSMGLARLHPSIKGVLGSQSSGASIVSFNKGSFESYGKEQSYNSPVSNEAAFNYSTALNYILAHGSQQKITIGGTTIAFWAECASPAEDFFADLFDPPSVTDKKITSEDDQQTTQKIHSLLTAVRDGKRVEDIVPNLDESVQFYLLGLAPNAARLSIRFWETNSLGNLLKKIGRYFDDLSIVRQFDNEPEFPPMWRLLCQTATLGKSENISPVLAGGLARAMLTGTPYPQSLLATVLGRIRAEHDVTYFRAALLKAFLVRNNEQMEVSMSLDPQRKDSPYLLGRLFAVLEKAQEDAIPGTSATIKDRYIGSASATPGLVFHVLLKNSANHIAKLRKDTERTGQAIHYERMIQEIVDGFDIFPKTQTAEQQGLFMVGYYHQRKAFFTKKNQEV</sequence>
<evidence type="ECO:0000313" key="1">
    <source>
        <dbReference type="EMBL" id="SEA61219.1"/>
    </source>
</evidence>
<dbReference type="InterPro" id="IPR010144">
    <property type="entry name" value="CRISPR-assoc_prot_Csd1-typ"/>
</dbReference>
<dbReference type="CDD" id="cd09757">
    <property type="entry name" value="Cas8c_I-C"/>
    <property type="match status" value="1"/>
</dbReference>